<dbReference type="EMBL" id="CAHR02000003">
    <property type="protein sequence ID" value="CCG80624.1"/>
    <property type="molecule type" value="Genomic_DNA"/>
</dbReference>
<name>R4X6D4_TAPDE</name>
<dbReference type="Pfam" id="PF00293">
    <property type="entry name" value="NUDIX"/>
    <property type="match status" value="1"/>
</dbReference>
<dbReference type="PROSITE" id="PS51462">
    <property type="entry name" value="NUDIX"/>
    <property type="match status" value="1"/>
</dbReference>
<feature type="domain" description="Nudix hydrolase" evidence="2">
    <location>
        <begin position="54"/>
        <end position="193"/>
    </location>
</feature>
<dbReference type="PANTHER" id="PTHR11839">
    <property type="entry name" value="UDP/ADP-SUGAR PYROPHOSPHATASE"/>
    <property type="match status" value="1"/>
</dbReference>
<keyword evidence="1" id="KW-0378">Hydrolase</keyword>
<reference evidence="3 4" key="1">
    <citation type="journal article" date="2013" name="MBio">
        <title>Genome sequencing of the plant pathogen Taphrina deformans, the causal agent of peach leaf curl.</title>
        <authorList>
            <person name="Cisse O.H."/>
            <person name="Almeida J.M.G.C.F."/>
            <person name="Fonseca A."/>
            <person name="Kumar A.A."/>
            <person name="Salojaervi J."/>
            <person name="Overmyer K."/>
            <person name="Hauser P.M."/>
            <person name="Pagni M."/>
        </authorList>
    </citation>
    <scope>NUCLEOTIDE SEQUENCE [LARGE SCALE GENOMIC DNA]</scope>
    <source>
        <strain evidence="4">PYCC 5710 / ATCC 11124 / CBS 356.35 / IMI 108563 / JCM 9778 / NBRC 8474</strain>
    </source>
</reference>
<dbReference type="OrthoDB" id="10249920at2759"/>
<evidence type="ECO:0000256" key="1">
    <source>
        <dbReference type="ARBA" id="ARBA00022801"/>
    </source>
</evidence>
<dbReference type="FunFam" id="3.90.79.10:FF:000016">
    <property type="entry name" value="ADP-sugar pyrophosphatase isoform X1"/>
    <property type="match status" value="1"/>
</dbReference>
<dbReference type="STRING" id="1097556.R4X6D4"/>
<dbReference type="PROSITE" id="PS00893">
    <property type="entry name" value="NUDIX_BOX"/>
    <property type="match status" value="1"/>
</dbReference>
<organism evidence="3 4">
    <name type="scientific">Taphrina deformans (strain PYCC 5710 / ATCC 11124 / CBS 356.35 / IMI 108563 / JCM 9778 / NBRC 8474)</name>
    <name type="common">Peach leaf curl fungus</name>
    <name type="synonym">Lalaria deformans</name>
    <dbReference type="NCBI Taxonomy" id="1097556"/>
    <lineage>
        <taxon>Eukaryota</taxon>
        <taxon>Fungi</taxon>
        <taxon>Dikarya</taxon>
        <taxon>Ascomycota</taxon>
        <taxon>Taphrinomycotina</taxon>
        <taxon>Taphrinomycetes</taxon>
        <taxon>Taphrinales</taxon>
        <taxon>Taphrinaceae</taxon>
        <taxon>Taphrina</taxon>
    </lineage>
</organism>
<gene>
    <name evidence="3" type="ORF">TAPDE_000151</name>
</gene>
<dbReference type="InterPro" id="IPR020084">
    <property type="entry name" value="NUDIX_hydrolase_CS"/>
</dbReference>
<dbReference type="GO" id="GO:0005634">
    <property type="term" value="C:nucleus"/>
    <property type="evidence" value="ECO:0007669"/>
    <property type="project" value="TreeGrafter"/>
</dbReference>
<dbReference type="Gene3D" id="3.90.79.10">
    <property type="entry name" value="Nucleoside Triphosphate Pyrophosphohydrolase"/>
    <property type="match status" value="1"/>
</dbReference>
<evidence type="ECO:0000313" key="3">
    <source>
        <dbReference type="EMBL" id="CCG80624.1"/>
    </source>
</evidence>
<comment type="caution">
    <text evidence="3">The sequence shown here is derived from an EMBL/GenBank/DDBJ whole genome shotgun (WGS) entry which is preliminary data.</text>
</comment>
<dbReference type="GO" id="GO:0047631">
    <property type="term" value="F:ADP-ribose diphosphatase activity"/>
    <property type="evidence" value="ECO:0007669"/>
    <property type="project" value="TreeGrafter"/>
</dbReference>
<keyword evidence="4" id="KW-1185">Reference proteome</keyword>
<dbReference type="InterPro" id="IPR000086">
    <property type="entry name" value="NUDIX_hydrolase_dom"/>
</dbReference>
<evidence type="ECO:0000259" key="2">
    <source>
        <dbReference type="PROSITE" id="PS51462"/>
    </source>
</evidence>
<dbReference type="SUPFAM" id="SSF55811">
    <property type="entry name" value="Nudix"/>
    <property type="match status" value="1"/>
</dbReference>
<dbReference type="GO" id="GO:0019693">
    <property type="term" value="P:ribose phosphate metabolic process"/>
    <property type="evidence" value="ECO:0007669"/>
    <property type="project" value="TreeGrafter"/>
</dbReference>
<evidence type="ECO:0000313" key="4">
    <source>
        <dbReference type="Proteomes" id="UP000013776"/>
    </source>
</evidence>
<dbReference type="GO" id="GO:0005829">
    <property type="term" value="C:cytosol"/>
    <property type="evidence" value="ECO:0007669"/>
    <property type="project" value="TreeGrafter"/>
</dbReference>
<proteinExistence type="predicted"/>
<protein>
    <submittedName>
        <fullName evidence="3">MutT/nudix family protein</fullName>
    </submittedName>
</protein>
<dbReference type="GO" id="GO:0006753">
    <property type="term" value="P:nucleoside phosphate metabolic process"/>
    <property type="evidence" value="ECO:0007669"/>
    <property type="project" value="TreeGrafter"/>
</dbReference>
<dbReference type="eggNOG" id="KOG3041">
    <property type="taxonomic scope" value="Eukaryota"/>
</dbReference>
<accession>R4X6D4</accession>
<sequence length="206" mass="22747">MSSAKPSNGSKILNKTDLSLDDAKWTTLKNIDWRDPTGKERVWESAERVTNKSSTTGAVGIIALLKSPGKKTRIILEKQFRPPLDAICVEVPAGLMDEGESAEQTAERELKEETGYVGKAVRTSYLLYNDPGFTNTTTYLVYVDVDLQKPENVDLKPEQEAGEFIEIFTPEVETLDQTLQQLENQGYAIDGRLGAFAAGISAVKLF</sequence>
<dbReference type="PANTHER" id="PTHR11839:SF1">
    <property type="entry name" value="ADP-SUGAR PYROPHOSPHATASE"/>
    <property type="match status" value="1"/>
</dbReference>
<dbReference type="InterPro" id="IPR015797">
    <property type="entry name" value="NUDIX_hydrolase-like_dom_sf"/>
</dbReference>
<dbReference type="Proteomes" id="UP000013776">
    <property type="component" value="Unassembled WGS sequence"/>
</dbReference>
<dbReference type="AlphaFoldDB" id="R4X6D4"/>
<dbReference type="CDD" id="cd18888">
    <property type="entry name" value="NUDIX_ADPRase_Nudt5"/>
    <property type="match status" value="1"/>
</dbReference>